<sequence>MIRDILTYLREGHIFQALELSETSAGTGWISTVVKRQKDEILITESGSTNAPDDLPDTLSAHHHTLVIINTNNILTRITETTGNADIAIVNKAFPNIKIDDFYYEVVPSGERAFIAICRKAYIDRILGELKDKGYTPSGFSLGLLCMQHLAAFTGNGETGVSNARVIFADGLLADIRKEETVPGTTYTVNGLEIPGPHLPGFVAVLGLITGNTGSISNFSDRNTYFRQEFYHRRFFRLFVRSALVFLLVLLLANFMVFNHYFGKTEVIKQASEVNRLNRENFMKLKEEVDKKEKVVGDIRSSSGSRSSYYTDRIIQALPASILLKELRYQPLQKQIREGQEVLLQEDRIMISGESADSNRFSEWIENLEAMNWTENVSIRDYGSSASGASFSIMLTIKNNP</sequence>
<evidence type="ECO:0000313" key="2">
    <source>
        <dbReference type="EMBL" id="RNL88486.1"/>
    </source>
</evidence>
<evidence type="ECO:0000256" key="1">
    <source>
        <dbReference type="SAM" id="Phobius"/>
    </source>
</evidence>
<dbReference type="RefSeq" id="WP_123215584.1">
    <property type="nucleotide sequence ID" value="NZ_RJTM01000059.1"/>
</dbReference>
<keyword evidence="1" id="KW-0812">Transmembrane</keyword>
<dbReference type="EMBL" id="RJTM01000059">
    <property type="protein sequence ID" value="RNL88486.1"/>
    <property type="molecule type" value="Genomic_DNA"/>
</dbReference>
<feature type="transmembrane region" description="Helical" evidence="1">
    <location>
        <begin position="238"/>
        <end position="262"/>
    </location>
</feature>
<gene>
    <name evidence="2" type="ORF">ED312_08540</name>
</gene>
<proteinExistence type="predicted"/>
<organism evidence="2 3">
    <name type="scientific">Sinomicrobium pectinilyticum</name>
    <dbReference type="NCBI Taxonomy" id="1084421"/>
    <lineage>
        <taxon>Bacteria</taxon>
        <taxon>Pseudomonadati</taxon>
        <taxon>Bacteroidota</taxon>
        <taxon>Flavobacteriia</taxon>
        <taxon>Flavobacteriales</taxon>
        <taxon>Flavobacteriaceae</taxon>
        <taxon>Sinomicrobium</taxon>
    </lineage>
</organism>
<comment type="caution">
    <text evidence="2">The sequence shown here is derived from an EMBL/GenBank/DDBJ whole genome shotgun (WGS) entry which is preliminary data.</text>
</comment>
<accession>A0A3N0EKR6</accession>
<dbReference type="OrthoDB" id="1186626at2"/>
<keyword evidence="3" id="KW-1185">Reference proteome</keyword>
<dbReference type="Pfam" id="PF05137">
    <property type="entry name" value="PilN"/>
    <property type="match status" value="1"/>
</dbReference>
<keyword evidence="1" id="KW-1133">Transmembrane helix</keyword>
<name>A0A3N0EKR6_SINP1</name>
<reference evidence="2 3" key="1">
    <citation type="submission" date="2018-10" db="EMBL/GenBank/DDBJ databases">
        <title>Sinomicrobium pectinilyticum sp. nov., a pectinase-producing bacterium isolated from alkaline and saline soil, and emended description of the genus Sinomicrobium.</title>
        <authorList>
            <person name="Cheng B."/>
            <person name="Li C."/>
            <person name="Lai Q."/>
            <person name="Du M."/>
            <person name="Shao Z."/>
            <person name="Xu P."/>
            <person name="Yang C."/>
        </authorList>
    </citation>
    <scope>NUCLEOTIDE SEQUENCE [LARGE SCALE GENOMIC DNA]</scope>
    <source>
        <strain evidence="2 3">5DNS001</strain>
    </source>
</reference>
<dbReference type="AlphaFoldDB" id="A0A3N0EKR6"/>
<dbReference type="Proteomes" id="UP000267469">
    <property type="component" value="Unassembled WGS sequence"/>
</dbReference>
<dbReference type="InterPro" id="IPR007813">
    <property type="entry name" value="PilN"/>
</dbReference>
<evidence type="ECO:0000313" key="3">
    <source>
        <dbReference type="Proteomes" id="UP000267469"/>
    </source>
</evidence>
<keyword evidence="1" id="KW-0472">Membrane</keyword>
<protein>
    <submittedName>
        <fullName evidence="2">Uncharacterized protein</fullName>
    </submittedName>
</protein>